<dbReference type="InterPro" id="IPR012910">
    <property type="entry name" value="Plug_dom"/>
</dbReference>
<dbReference type="Gene3D" id="2.60.40.1120">
    <property type="entry name" value="Carboxypeptidase-like, regulatory domain"/>
    <property type="match status" value="1"/>
</dbReference>
<evidence type="ECO:0000313" key="11">
    <source>
        <dbReference type="EMBL" id="TGE10314.1"/>
    </source>
</evidence>
<dbReference type="InterPro" id="IPR037066">
    <property type="entry name" value="Plug_dom_sf"/>
</dbReference>
<evidence type="ECO:0000256" key="4">
    <source>
        <dbReference type="ARBA" id="ARBA00022692"/>
    </source>
</evidence>
<protein>
    <submittedName>
        <fullName evidence="11">TonB-dependent receptor</fullName>
    </submittedName>
</protein>
<dbReference type="SUPFAM" id="SSF49464">
    <property type="entry name" value="Carboxypeptidase regulatory domain-like"/>
    <property type="match status" value="1"/>
</dbReference>
<evidence type="ECO:0000259" key="9">
    <source>
        <dbReference type="Pfam" id="PF07715"/>
    </source>
</evidence>
<comment type="caution">
    <text evidence="11">The sequence shown here is derived from an EMBL/GenBank/DDBJ whole genome shotgun (WGS) entry which is preliminary data.</text>
</comment>
<keyword evidence="5 7" id="KW-0472">Membrane</keyword>
<keyword evidence="3 7" id="KW-1134">Transmembrane beta strand</keyword>
<evidence type="ECO:0000256" key="3">
    <source>
        <dbReference type="ARBA" id="ARBA00022452"/>
    </source>
</evidence>
<evidence type="ECO:0000256" key="6">
    <source>
        <dbReference type="ARBA" id="ARBA00023237"/>
    </source>
</evidence>
<reference evidence="11 12" key="1">
    <citation type="submission" date="2019-04" db="EMBL/GenBank/DDBJ databases">
        <authorList>
            <person name="Feng G."/>
            <person name="Zhang J."/>
            <person name="Zhu H."/>
        </authorList>
    </citation>
    <scope>NUCLEOTIDE SEQUENCE [LARGE SCALE GENOMIC DNA]</scope>
    <source>
        <strain evidence="11 12">92R-1</strain>
    </source>
</reference>
<dbReference type="Pfam" id="PF07715">
    <property type="entry name" value="Plug"/>
    <property type="match status" value="1"/>
</dbReference>
<dbReference type="AlphaFoldDB" id="A0A4Z0PCE0"/>
<dbReference type="PROSITE" id="PS52016">
    <property type="entry name" value="TONB_DEPENDENT_REC_3"/>
    <property type="match status" value="1"/>
</dbReference>
<keyword evidence="4 7" id="KW-0812">Transmembrane</keyword>
<keyword evidence="6 7" id="KW-0998">Cell outer membrane</keyword>
<gene>
    <name evidence="11" type="ORF">EU556_05720</name>
</gene>
<dbReference type="InterPro" id="IPR039426">
    <property type="entry name" value="TonB-dep_rcpt-like"/>
</dbReference>
<dbReference type="Gene3D" id="2.40.170.20">
    <property type="entry name" value="TonB-dependent receptor, beta-barrel domain"/>
    <property type="match status" value="1"/>
</dbReference>
<dbReference type="Pfam" id="PF14905">
    <property type="entry name" value="OMP_b-brl_3"/>
    <property type="match status" value="1"/>
</dbReference>
<dbReference type="SUPFAM" id="SSF56935">
    <property type="entry name" value="Porins"/>
    <property type="match status" value="1"/>
</dbReference>
<dbReference type="RefSeq" id="WP_135431883.1">
    <property type="nucleotide sequence ID" value="NZ_SRLA01000001.1"/>
</dbReference>
<evidence type="ECO:0000313" key="12">
    <source>
        <dbReference type="Proteomes" id="UP000298337"/>
    </source>
</evidence>
<evidence type="ECO:0000256" key="2">
    <source>
        <dbReference type="ARBA" id="ARBA00022448"/>
    </source>
</evidence>
<dbReference type="OrthoDB" id="905812at2"/>
<feature type="domain" description="TonB-dependent receptor plug" evidence="9">
    <location>
        <begin position="136"/>
        <end position="228"/>
    </location>
</feature>
<feature type="signal peptide" evidence="8">
    <location>
        <begin position="1"/>
        <end position="25"/>
    </location>
</feature>
<proteinExistence type="inferred from homology"/>
<accession>A0A4Z0PCE0</accession>
<evidence type="ECO:0000256" key="8">
    <source>
        <dbReference type="SAM" id="SignalP"/>
    </source>
</evidence>
<dbReference type="InterPro" id="IPR041700">
    <property type="entry name" value="OMP_b-brl_3"/>
</dbReference>
<dbReference type="Pfam" id="PF13620">
    <property type="entry name" value="CarboxypepD_reg"/>
    <property type="match status" value="1"/>
</dbReference>
<dbReference type="InterPro" id="IPR008969">
    <property type="entry name" value="CarboxyPept-like_regulatory"/>
</dbReference>
<keyword evidence="12" id="KW-1185">Reference proteome</keyword>
<dbReference type="Proteomes" id="UP000298337">
    <property type="component" value="Unassembled WGS sequence"/>
</dbReference>
<dbReference type="PANTHER" id="PTHR40980:SF4">
    <property type="entry name" value="TONB-DEPENDENT RECEPTOR-LIKE BETA-BARREL DOMAIN-CONTAINING PROTEIN"/>
    <property type="match status" value="1"/>
</dbReference>
<dbReference type="InterPro" id="IPR036942">
    <property type="entry name" value="Beta-barrel_TonB_sf"/>
</dbReference>
<evidence type="ECO:0000259" key="10">
    <source>
        <dbReference type="Pfam" id="PF14905"/>
    </source>
</evidence>
<evidence type="ECO:0000256" key="7">
    <source>
        <dbReference type="PROSITE-ProRule" id="PRU01360"/>
    </source>
</evidence>
<sequence>MLRYTFGLWAFLSSICMLWAQTATAADTGRLTGTVLNATTKRPVEFATVTLLSPGSTTPITGATCDDKGAFVLDKLAAGDYKLTVSFVGFATKTVEKVTVGTTTVSLGQLLLAPSTQQLGEVQVVGQKELVETRADRIVYNAEKDISNAGATAAEMLRKVPLLTVDADGNVELRGSTSVRVLINGKPSSILASSVADALRRLPADKVKSVEVITSPSAKYDAEGTGGVINIILKKNDLTGVTGSVNLSAGTRNSNFNSSLSIRQGKLGINPELGSYAHYNPNRGSVDRTDFLGEGQTARLLQQREGRNSGGGIYGRLGFDYDLTEKDAFNVGIYTDLYHSTGTQTIRSSYVAPQTVDQFTREIRRPWGPNWWPELNLNGGYTHTFKPKQELSLLALQSRSANTSAYNLDQTRPETGLDYLETSRNKRRSRETTLQLDYSQPLDSTNLLELGAKTILRNEQSDYRIEADSLDGRGLVFVPARSNEFRYDQNVFAAYGTYGFSLPQNYSIKAGARVEHTRVNGDFLSSSTTVRQRYTNLVPTLTISRDFGKEKEQKIKLSYARRLQRPSIYMLNPYLDISNRRVASSGNPNLTAELTDAYELGYSTTVKKTTLNISGYWRQTNNAFQPFASNVPASQLIPGDTSNATIFYTRPQNVARRATYGLNLYGSTKLTDKWTLNGSVNGYYLSVKSAALGIGNQGWIYNGNLTSAWTFEHGLSAQAAVYVNSPRVFLQGRTNGNVWHTLSVKKELFEKKGSLSLAVENPFARTIRYAATLEQEGVFVSQDVNYGYNRAVRLSFNWQFGKMDSAPAKNRKTIQNDDLQGGKG</sequence>
<feature type="domain" description="Outer membrane protein beta-barrel" evidence="10">
    <location>
        <begin position="383"/>
        <end position="798"/>
    </location>
</feature>
<keyword evidence="11" id="KW-0675">Receptor</keyword>
<feature type="chain" id="PRO_5021185586" evidence="8">
    <location>
        <begin position="26"/>
        <end position="824"/>
    </location>
</feature>
<dbReference type="EMBL" id="SRLA01000001">
    <property type="protein sequence ID" value="TGE10314.1"/>
    <property type="molecule type" value="Genomic_DNA"/>
</dbReference>
<comment type="similarity">
    <text evidence="7">Belongs to the TonB-dependent receptor family.</text>
</comment>
<evidence type="ECO:0000256" key="5">
    <source>
        <dbReference type="ARBA" id="ARBA00023136"/>
    </source>
</evidence>
<keyword evidence="8" id="KW-0732">Signal</keyword>
<dbReference type="PANTHER" id="PTHR40980">
    <property type="entry name" value="PLUG DOMAIN-CONTAINING PROTEIN"/>
    <property type="match status" value="1"/>
</dbReference>
<organism evidence="11 12">
    <name type="scientific">Hymenobacter fodinae</name>
    <dbReference type="NCBI Taxonomy" id="2510796"/>
    <lineage>
        <taxon>Bacteria</taxon>
        <taxon>Pseudomonadati</taxon>
        <taxon>Bacteroidota</taxon>
        <taxon>Cytophagia</taxon>
        <taxon>Cytophagales</taxon>
        <taxon>Hymenobacteraceae</taxon>
        <taxon>Hymenobacter</taxon>
    </lineage>
</organism>
<dbReference type="GO" id="GO:0009279">
    <property type="term" value="C:cell outer membrane"/>
    <property type="evidence" value="ECO:0007669"/>
    <property type="project" value="UniProtKB-SubCell"/>
</dbReference>
<dbReference type="Gene3D" id="2.170.130.10">
    <property type="entry name" value="TonB-dependent receptor, plug domain"/>
    <property type="match status" value="1"/>
</dbReference>
<evidence type="ECO:0000256" key="1">
    <source>
        <dbReference type="ARBA" id="ARBA00004571"/>
    </source>
</evidence>
<keyword evidence="2 7" id="KW-0813">Transport</keyword>
<name>A0A4Z0PCE0_9BACT</name>
<comment type="subcellular location">
    <subcellularLocation>
        <location evidence="1 7">Cell outer membrane</location>
        <topology evidence="1 7">Multi-pass membrane protein</topology>
    </subcellularLocation>
</comment>